<dbReference type="EMBL" id="KV417530">
    <property type="protein sequence ID" value="KZP23733.1"/>
    <property type="molecule type" value="Genomic_DNA"/>
</dbReference>
<name>A0A166M808_9AGAM</name>
<dbReference type="OrthoDB" id="22097at2759"/>
<reference evidence="1 2" key="1">
    <citation type="journal article" date="2016" name="Mol. Biol. Evol.">
        <title>Comparative Genomics of Early-Diverging Mushroom-Forming Fungi Provides Insights into the Origins of Lignocellulose Decay Capabilities.</title>
        <authorList>
            <person name="Nagy L.G."/>
            <person name="Riley R."/>
            <person name="Tritt A."/>
            <person name="Adam C."/>
            <person name="Daum C."/>
            <person name="Floudas D."/>
            <person name="Sun H."/>
            <person name="Yadav J.S."/>
            <person name="Pangilinan J."/>
            <person name="Larsson K.H."/>
            <person name="Matsuura K."/>
            <person name="Barry K."/>
            <person name="Labutti K."/>
            <person name="Kuo R."/>
            <person name="Ohm R.A."/>
            <person name="Bhattacharya S.S."/>
            <person name="Shirouzu T."/>
            <person name="Yoshinaga Y."/>
            <person name="Martin F.M."/>
            <person name="Grigoriev I.V."/>
            <person name="Hibbett D.S."/>
        </authorList>
    </citation>
    <scope>NUCLEOTIDE SEQUENCE [LARGE SCALE GENOMIC DNA]</scope>
    <source>
        <strain evidence="1 2">CBS 109695</strain>
    </source>
</reference>
<dbReference type="AlphaFoldDB" id="A0A166M808"/>
<proteinExistence type="predicted"/>
<dbReference type="Proteomes" id="UP000076532">
    <property type="component" value="Unassembled WGS sequence"/>
</dbReference>
<keyword evidence="2" id="KW-1185">Reference proteome</keyword>
<sequence length="162" mass="18668">MLIRQLRPLAFRPRYQTNRRLFSLPSAQIASCGRTIDSRSAIYVLCHQQPQTTFPLCDGKVKQSRAYSSKAEDLETEYEDGRGPLSPAIMTLDGTLKLDLGRIWMANPIPLAQYDQYTEDERSEILIPGPIDKIWVHIAQYLTRPTRFLLRPKDPQKGFTRM</sequence>
<evidence type="ECO:0000313" key="2">
    <source>
        <dbReference type="Proteomes" id="UP000076532"/>
    </source>
</evidence>
<organism evidence="1 2">
    <name type="scientific">Athelia psychrophila</name>
    <dbReference type="NCBI Taxonomy" id="1759441"/>
    <lineage>
        <taxon>Eukaryota</taxon>
        <taxon>Fungi</taxon>
        <taxon>Dikarya</taxon>
        <taxon>Basidiomycota</taxon>
        <taxon>Agaricomycotina</taxon>
        <taxon>Agaricomycetes</taxon>
        <taxon>Agaricomycetidae</taxon>
        <taxon>Atheliales</taxon>
        <taxon>Atheliaceae</taxon>
        <taxon>Athelia</taxon>
    </lineage>
</organism>
<protein>
    <submittedName>
        <fullName evidence="1">Uncharacterized protein</fullName>
    </submittedName>
</protein>
<gene>
    <name evidence="1" type="ORF">FIBSPDRAFT_444549</name>
</gene>
<evidence type="ECO:0000313" key="1">
    <source>
        <dbReference type="EMBL" id="KZP23733.1"/>
    </source>
</evidence>
<accession>A0A166M808</accession>